<accession>A0A916JNA2</accession>
<dbReference type="EMBL" id="OU015584">
    <property type="protein sequence ID" value="CAG5083403.1"/>
    <property type="molecule type" value="Genomic_DNA"/>
</dbReference>
<dbReference type="InterPro" id="IPR013324">
    <property type="entry name" value="RNA_pol_sigma_r3/r4-like"/>
</dbReference>
<keyword evidence="4" id="KW-0238">DNA-binding</keyword>
<dbReference type="Pfam" id="PF04542">
    <property type="entry name" value="Sigma70_r2"/>
    <property type="match status" value="1"/>
</dbReference>
<dbReference type="PANTHER" id="PTHR43133">
    <property type="entry name" value="RNA POLYMERASE ECF-TYPE SIGMA FACTO"/>
    <property type="match status" value="1"/>
</dbReference>
<dbReference type="Gene3D" id="1.10.1740.10">
    <property type="match status" value="1"/>
</dbReference>
<evidence type="ECO:0000313" key="9">
    <source>
        <dbReference type="EMBL" id="CAG5083403.1"/>
    </source>
</evidence>
<dbReference type="AlphaFoldDB" id="A0A916JNA2"/>
<organism evidence="9 10">
    <name type="scientific">Parvicella tangerina</name>
    <dbReference type="NCBI Taxonomy" id="2829795"/>
    <lineage>
        <taxon>Bacteria</taxon>
        <taxon>Pseudomonadati</taxon>
        <taxon>Bacteroidota</taxon>
        <taxon>Flavobacteriia</taxon>
        <taxon>Flavobacteriales</taxon>
        <taxon>Parvicellaceae</taxon>
        <taxon>Parvicella</taxon>
    </lineage>
</organism>
<comment type="similarity">
    <text evidence="1">Belongs to the sigma-70 factor family. ECF subfamily.</text>
</comment>
<evidence type="ECO:0000256" key="3">
    <source>
        <dbReference type="ARBA" id="ARBA00023082"/>
    </source>
</evidence>
<evidence type="ECO:0000256" key="5">
    <source>
        <dbReference type="ARBA" id="ARBA00023163"/>
    </source>
</evidence>
<dbReference type="GO" id="GO:0016987">
    <property type="term" value="F:sigma factor activity"/>
    <property type="evidence" value="ECO:0007669"/>
    <property type="project" value="UniProtKB-KW"/>
</dbReference>
<keyword evidence="2" id="KW-0805">Transcription regulation</keyword>
<dbReference type="InterPro" id="IPR007630">
    <property type="entry name" value="RNA_pol_sigma70_r4"/>
</dbReference>
<feature type="domain" description="RNA polymerase sigma-70 region 4" evidence="8">
    <location>
        <begin position="137"/>
        <end position="184"/>
    </location>
</feature>
<evidence type="ECO:0000256" key="1">
    <source>
        <dbReference type="ARBA" id="ARBA00010641"/>
    </source>
</evidence>
<dbReference type="InterPro" id="IPR007627">
    <property type="entry name" value="RNA_pol_sigma70_r2"/>
</dbReference>
<evidence type="ECO:0000256" key="2">
    <source>
        <dbReference type="ARBA" id="ARBA00023015"/>
    </source>
</evidence>
<evidence type="ECO:0000259" key="7">
    <source>
        <dbReference type="Pfam" id="PF04542"/>
    </source>
</evidence>
<sequence>MKVVGQKYKVYSDEDLMAEVIKGNDRAFSEIYDRYSRAMLNYFYKMLWQDRELAEDFMQELFTKIIHKPNLFNVNRSFKTWIYSIANNMCKNEYRKQEVRKGTSNNLNENISVANDTPAPDKKHDQGVFNDRLKEELNNLSDNHKNTFILRFKHDLSIKEIAEIMETSEGTVKSRIFYTLKKLSENLKEFKPIGASVVLMIITAIKNLF</sequence>
<dbReference type="InterPro" id="IPR036388">
    <property type="entry name" value="WH-like_DNA-bd_sf"/>
</dbReference>
<dbReference type="SUPFAM" id="SSF88946">
    <property type="entry name" value="Sigma2 domain of RNA polymerase sigma factors"/>
    <property type="match status" value="1"/>
</dbReference>
<keyword evidence="3" id="KW-0731">Sigma factor</keyword>
<dbReference type="RefSeq" id="WP_258542417.1">
    <property type="nucleotide sequence ID" value="NZ_OU015584.1"/>
</dbReference>
<feature type="region of interest" description="Disordered" evidence="6">
    <location>
        <begin position="100"/>
        <end position="124"/>
    </location>
</feature>
<dbReference type="PANTHER" id="PTHR43133:SF8">
    <property type="entry name" value="RNA POLYMERASE SIGMA FACTOR HI_1459-RELATED"/>
    <property type="match status" value="1"/>
</dbReference>
<dbReference type="Pfam" id="PF04545">
    <property type="entry name" value="Sigma70_r4"/>
    <property type="match status" value="1"/>
</dbReference>
<dbReference type="Gene3D" id="1.10.10.10">
    <property type="entry name" value="Winged helix-like DNA-binding domain superfamily/Winged helix DNA-binding domain"/>
    <property type="match status" value="1"/>
</dbReference>
<evidence type="ECO:0000256" key="6">
    <source>
        <dbReference type="SAM" id="MobiDB-lite"/>
    </source>
</evidence>
<dbReference type="GO" id="GO:0003677">
    <property type="term" value="F:DNA binding"/>
    <property type="evidence" value="ECO:0007669"/>
    <property type="project" value="UniProtKB-KW"/>
</dbReference>
<dbReference type="KEGG" id="ptan:CRYO30217_02186"/>
<dbReference type="InterPro" id="IPR039425">
    <property type="entry name" value="RNA_pol_sigma-70-like"/>
</dbReference>
<dbReference type="GO" id="GO:0006352">
    <property type="term" value="P:DNA-templated transcription initiation"/>
    <property type="evidence" value="ECO:0007669"/>
    <property type="project" value="InterPro"/>
</dbReference>
<evidence type="ECO:0000313" key="10">
    <source>
        <dbReference type="Proteomes" id="UP000683507"/>
    </source>
</evidence>
<keyword evidence="5" id="KW-0804">Transcription</keyword>
<dbReference type="SUPFAM" id="SSF88659">
    <property type="entry name" value="Sigma3 and sigma4 domains of RNA polymerase sigma factors"/>
    <property type="match status" value="1"/>
</dbReference>
<feature type="compositionally biased region" description="Polar residues" evidence="6">
    <location>
        <begin position="102"/>
        <end position="115"/>
    </location>
</feature>
<feature type="domain" description="RNA polymerase sigma-70 region 2" evidence="7">
    <location>
        <begin position="31"/>
        <end position="98"/>
    </location>
</feature>
<dbReference type="InterPro" id="IPR013325">
    <property type="entry name" value="RNA_pol_sigma_r2"/>
</dbReference>
<evidence type="ECO:0000256" key="4">
    <source>
        <dbReference type="ARBA" id="ARBA00023125"/>
    </source>
</evidence>
<gene>
    <name evidence="9" type="primary">sigW_2</name>
    <name evidence="9" type="ORF">CRYO30217_02186</name>
</gene>
<keyword evidence="10" id="KW-1185">Reference proteome</keyword>
<reference evidence="9" key="1">
    <citation type="submission" date="2021-04" db="EMBL/GenBank/DDBJ databases">
        <authorList>
            <person name="Rodrigo-Torres L."/>
            <person name="Arahal R. D."/>
            <person name="Lucena T."/>
        </authorList>
    </citation>
    <scope>NUCLEOTIDE SEQUENCE</scope>
    <source>
        <strain evidence="9">AS29M-1</strain>
    </source>
</reference>
<dbReference type="InterPro" id="IPR014284">
    <property type="entry name" value="RNA_pol_sigma-70_dom"/>
</dbReference>
<proteinExistence type="inferred from homology"/>
<protein>
    <submittedName>
        <fullName evidence="9">ECF RNA polymerase sigma factor SigW</fullName>
    </submittedName>
</protein>
<dbReference type="NCBIfam" id="TIGR02937">
    <property type="entry name" value="sigma70-ECF"/>
    <property type="match status" value="1"/>
</dbReference>
<dbReference type="CDD" id="cd06171">
    <property type="entry name" value="Sigma70_r4"/>
    <property type="match status" value="1"/>
</dbReference>
<evidence type="ECO:0000259" key="8">
    <source>
        <dbReference type="Pfam" id="PF04545"/>
    </source>
</evidence>
<dbReference type="Proteomes" id="UP000683507">
    <property type="component" value="Chromosome"/>
</dbReference>
<name>A0A916JNA2_9FLAO</name>